<protein>
    <recommendedName>
        <fullName evidence="5">Osmotin thaumatin-like protein</fullName>
    </recommendedName>
</protein>
<evidence type="ECO:0008006" key="5">
    <source>
        <dbReference type="Google" id="ProtNLM"/>
    </source>
</evidence>
<evidence type="ECO:0000256" key="2">
    <source>
        <dbReference type="SAM" id="SignalP"/>
    </source>
</evidence>
<gene>
    <name evidence="3" type="ORF">PHLGIDRAFT_130311</name>
</gene>
<accession>A0A0C3S4V6</accession>
<dbReference type="AlphaFoldDB" id="A0A0C3S4V6"/>
<feature type="signal peptide" evidence="2">
    <location>
        <begin position="1"/>
        <end position="18"/>
    </location>
</feature>
<dbReference type="SUPFAM" id="SSF49870">
    <property type="entry name" value="Osmotin, thaumatin-like protein"/>
    <property type="match status" value="1"/>
</dbReference>
<evidence type="ECO:0000313" key="3">
    <source>
        <dbReference type="EMBL" id="KIP03190.1"/>
    </source>
</evidence>
<dbReference type="Gene3D" id="2.60.110.10">
    <property type="entry name" value="Thaumatin"/>
    <property type="match status" value="1"/>
</dbReference>
<feature type="disulfide bond" evidence="1">
    <location>
        <begin position="85"/>
        <end position="91"/>
    </location>
</feature>
<feature type="disulfide bond" evidence="1">
    <location>
        <begin position="74"/>
        <end position="80"/>
    </location>
</feature>
<dbReference type="PIRSF" id="PIRSF002703">
    <property type="entry name" value="Thaumatin"/>
    <property type="match status" value="1"/>
</dbReference>
<keyword evidence="2" id="KW-0732">Signal</keyword>
<dbReference type="InterPro" id="IPR001938">
    <property type="entry name" value="Thaumatin"/>
</dbReference>
<evidence type="ECO:0000313" key="4">
    <source>
        <dbReference type="Proteomes" id="UP000053257"/>
    </source>
</evidence>
<evidence type="ECO:0000256" key="1">
    <source>
        <dbReference type="PIRSR" id="PIRSR002703-1"/>
    </source>
</evidence>
<keyword evidence="4" id="KW-1185">Reference proteome</keyword>
<dbReference type="OrthoDB" id="430315at2759"/>
<dbReference type="InterPro" id="IPR037176">
    <property type="entry name" value="Osmotin/thaumatin-like_sf"/>
</dbReference>
<dbReference type="PROSITE" id="PS51367">
    <property type="entry name" value="THAUMATIN_2"/>
    <property type="match status" value="1"/>
</dbReference>
<proteinExistence type="predicted"/>
<name>A0A0C3S4V6_PHLG1</name>
<dbReference type="Pfam" id="PF00314">
    <property type="entry name" value="Thaumatin"/>
    <property type="match status" value="1"/>
</dbReference>
<keyword evidence="1" id="KW-1015">Disulfide bond</keyword>
<dbReference type="PANTHER" id="PTHR31013">
    <property type="entry name" value="THAUMATIN FAMILY PROTEIN-RELATED"/>
    <property type="match status" value="1"/>
</dbReference>
<sequence length="170" mass="17065">MLFRAALVLGACASMAAAASVNIVNFCSTPVDPGIFPAANGGSLGGFMLGPLDGQRTVTLPSGYSGRIWGRTGCDAEGNCQTGNCQGGVNCTSSTSAGPTLAEFTIDGFNNQDFFDVSVADGFNIAVAIETSSACPVGFVNCVNAEGDGTDCGQVMSCPAGTNYTVIMCG</sequence>
<dbReference type="Proteomes" id="UP000053257">
    <property type="component" value="Unassembled WGS sequence"/>
</dbReference>
<feature type="chain" id="PRO_5002169292" description="Osmotin thaumatin-like protein" evidence="2">
    <location>
        <begin position="19"/>
        <end position="170"/>
    </location>
</feature>
<dbReference type="EMBL" id="KN840629">
    <property type="protein sequence ID" value="KIP03190.1"/>
    <property type="molecule type" value="Genomic_DNA"/>
</dbReference>
<reference evidence="3 4" key="1">
    <citation type="journal article" date="2014" name="PLoS Genet.">
        <title>Analysis of the Phlebiopsis gigantea genome, transcriptome and secretome provides insight into its pioneer colonization strategies of wood.</title>
        <authorList>
            <person name="Hori C."/>
            <person name="Ishida T."/>
            <person name="Igarashi K."/>
            <person name="Samejima M."/>
            <person name="Suzuki H."/>
            <person name="Master E."/>
            <person name="Ferreira P."/>
            <person name="Ruiz-Duenas F.J."/>
            <person name="Held B."/>
            <person name="Canessa P."/>
            <person name="Larrondo L.F."/>
            <person name="Schmoll M."/>
            <person name="Druzhinina I.S."/>
            <person name="Kubicek C.P."/>
            <person name="Gaskell J.A."/>
            <person name="Kersten P."/>
            <person name="St John F."/>
            <person name="Glasner J."/>
            <person name="Sabat G."/>
            <person name="Splinter BonDurant S."/>
            <person name="Syed K."/>
            <person name="Yadav J."/>
            <person name="Mgbeahuruike A.C."/>
            <person name="Kovalchuk A."/>
            <person name="Asiegbu F.O."/>
            <person name="Lackner G."/>
            <person name="Hoffmeister D."/>
            <person name="Rencoret J."/>
            <person name="Gutierrez A."/>
            <person name="Sun H."/>
            <person name="Lindquist E."/>
            <person name="Barry K."/>
            <person name="Riley R."/>
            <person name="Grigoriev I.V."/>
            <person name="Henrissat B."/>
            <person name="Kues U."/>
            <person name="Berka R.M."/>
            <person name="Martinez A.T."/>
            <person name="Covert S.F."/>
            <person name="Blanchette R.A."/>
            <person name="Cullen D."/>
        </authorList>
    </citation>
    <scope>NUCLEOTIDE SEQUENCE [LARGE SCALE GENOMIC DNA]</scope>
    <source>
        <strain evidence="3 4">11061_1 CR5-6</strain>
    </source>
</reference>
<dbReference type="SMART" id="SM00205">
    <property type="entry name" value="THN"/>
    <property type="match status" value="1"/>
</dbReference>
<organism evidence="3 4">
    <name type="scientific">Phlebiopsis gigantea (strain 11061_1 CR5-6)</name>
    <name type="common">White-rot fungus</name>
    <name type="synonym">Peniophora gigantea</name>
    <dbReference type="NCBI Taxonomy" id="745531"/>
    <lineage>
        <taxon>Eukaryota</taxon>
        <taxon>Fungi</taxon>
        <taxon>Dikarya</taxon>
        <taxon>Basidiomycota</taxon>
        <taxon>Agaricomycotina</taxon>
        <taxon>Agaricomycetes</taxon>
        <taxon>Polyporales</taxon>
        <taxon>Phanerochaetaceae</taxon>
        <taxon>Phlebiopsis</taxon>
    </lineage>
</organism>
<dbReference type="PRINTS" id="PR00347">
    <property type="entry name" value="THAUMATIN"/>
</dbReference>
<dbReference type="HOGENOM" id="CLU_1570687_0_0_1"/>
<dbReference type="PANTHER" id="PTHR31013:SF2">
    <property type="entry name" value="THAUMATIN-LIKE PROTEIN"/>
    <property type="match status" value="1"/>
</dbReference>